<dbReference type="Proteomes" id="UP000591058">
    <property type="component" value="Unassembled WGS sequence"/>
</dbReference>
<evidence type="ECO:0000256" key="3">
    <source>
        <dbReference type="RuleBase" id="RU000590"/>
    </source>
</evidence>
<dbReference type="SUPFAM" id="SSF55920">
    <property type="entry name" value="Creatinase/aminopeptidase"/>
    <property type="match status" value="1"/>
</dbReference>
<evidence type="ECO:0000259" key="5">
    <source>
        <dbReference type="Pfam" id="PF01321"/>
    </source>
</evidence>
<evidence type="ECO:0000256" key="2">
    <source>
        <dbReference type="ARBA" id="ARBA00022801"/>
    </source>
</evidence>
<keyword evidence="6" id="KW-0645">Protease</keyword>
<evidence type="ECO:0000313" key="8">
    <source>
        <dbReference type="Proteomes" id="UP000232631"/>
    </source>
</evidence>
<keyword evidence="8" id="KW-1185">Reference proteome</keyword>
<proteinExistence type="inferred from homology"/>
<dbReference type="Gene3D" id="3.40.350.10">
    <property type="entry name" value="Creatinase/prolidase N-terminal domain"/>
    <property type="match status" value="1"/>
</dbReference>
<reference evidence="6 8" key="1">
    <citation type="submission" date="2016-10" db="EMBL/GenBank/DDBJ databases">
        <title>Comparative genomics between deep and shallow subseafloor isolates.</title>
        <authorList>
            <person name="Ishii S."/>
            <person name="Miller J.R."/>
            <person name="Sutton G."/>
            <person name="Suzuki S."/>
            <person name="Methe B."/>
            <person name="Inagaki F."/>
            <person name="Imachi H."/>
        </authorList>
    </citation>
    <scope>NUCLEOTIDE SEQUENCE [LARGE SCALE GENOMIC DNA]</scope>
    <source>
        <strain evidence="6 8">A8p</strain>
    </source>
</reference>
<feature type="domain" description="Creatinase N-terminal" evidence="5">
    <location>
        <begin position="3"/>
        <end position="125"/>
    </location>
</feature>
<organism evidence="6 8">
    <name type="scientific">Methanobacterium subterraneum</name>
    <dbReference type="NCBI Taxonomy" id="59277"/>
    <lineage>
        <taxon>Archaea</taxon>
        <taxon>Methanobacteriati</taxon>
        <taxon>Methanobacteriota</taxon>
        <taxon>Methanomada group</taxon>
        <taxon>Methanobacteria</taxon>
        <taxon>Methanobacteriales</taxon>
        <taxon>Methanobacteriaceae</taxon>
        <taxon>Methanobacterium</taxon>
    </lineage>
</organism>
<evidence type="ECO:0000313" key="7">
    <source>
        <dbReference type="EMBL" id="NMO08448.1"/>
    </source>
</evidence>
<sequence>MKIDEILQKMNQDELGSLIILKPENIAYVTGFKPSSISVLILKEDPLLLSSKLDLEEARQKSQIPVGEFKSLDELKKTLKKTIPGNGTNPGKIGVEHSMTVGTYHKLCEDFQIKITDIIESLRVVKSPKEIRKIKGAIRIAEDSFKDLDFSVSEDNLAAQLEYNMRSAGSPRPSFETIVASGPRSSLPHATTTSRRLESPIMIDWGALYQDYASDMTRTIIEKEEEEKIFSIILEAQQKAIDAIKPGVNASHIDKVARNVIEEYGYGDNFIHSTGHGVGLEVHEKPSLSYRSDEKLEKGMVVTVEPGIYIEGKFGMRIEDMVLVTNHRKVLTSKARKIFA</sequence>
<protein>
    <submittedName>
        <fullName evidence="6 7">Aminopeptidase</fullName>
    </submittedName>
</protein>
<dbReference type="GO" id="GO:0004177">
    <property type="term" value="F:aminopeptidase activity"/>
    <property type="evidence" value="ECO:0007669"/>
    <property type="project" value="UniProtKB-KW"/>
</dbReference>
<evidence type="ECO:0000313" key="9">
    <source>
        <dbReference type="Proteomes" id="UP000591058"/>
    </source>
</evidence>
<dbReference type="PANTHER" id="PTHR46112">
    <property type="entry name" value="AMINOPEPTIDASE"/>
    <property type="match status" value="1"/>
</dbReference>
<dbReference type="PROSITE" id="PS00491">
    <property type="entry name" value="PROLINE_PEPTIDASE"/>
    <property type="match status" value="1"/>
</dbReference>
<keyword evidence="2" id="KW-0378">Hydrolase</keyword>
<dbReference type="CDD" id="cd01092">
    <property type="entry name" value="APP-like"/>
    <property type="match status" value="1"/>
</dbReference>
<reference evidence="7 9" key="2">
    <citation type="submission" date="2020-04" db="EMBL/GenBank/DDBJ databases">
        <title>Draft genome of Methanobacterium subterraneum isolated from animal feces.</title>
        <authorList>
            <person name="Ouboter H.T."/>
            <person name="Berger S."/>
            <person name="Gungor E."/>
            <person name="Jetten M.S.M."/>
            <person name="Welte C.U."/>
        </authorList>
    </citation>
    <scope>NUCLEOTIDE SEQUENCE [LARGE SCALE GENOMIC DNA]</scope>
    <source>
        <strain evidence="7">HO_2020</strain>
    </source>
</reference>
<dbReference type="Pfam" id="PF00557">
    <property type="entry name" value="Peptidase_M24"/>
    <property type="match status" value="1"/>
</dbReference>
<dbReference type="Pfam" id="PF01321">
    <property type="entry name" value="Creatinase_N"/>
    <property type="match status" value="1"/>
</dbReference>
<dbReference type="KEGG" id="msub:BK009_06885"/>
<dbReference type="InterPro" id="IPR000587">
    <property type="entry name" value="Creatinase_N"/>
</dbReference>
<dbReference type="GO" id="GO:0046872">
    <property type="term" value="F:metal ion binding"/>
    <property type="evidence" value="ECO:0007669"/>
    <property type="project" value="UniProtKB-KW"/>
</dbReference>
<dbReference type="EMBL" id="JABBYL010000004">
    <property type="protein sequence ID" value="NMO08448.1"/>
    <property type="molecule type" value="Genomic_DNA"/>
</dbReference>
<evidence type="ECO:0000259" key="4">
    <source>
        <dbReference type="Pfam" id="PF00557"/>
    </source>
</evidence>
<accession>A0A2H4VQS4</accession>
<keyword evidence="1 3" id="KW-0479">Metal-binding</keyword>
<evidence type="ECO:0000256" key="1">
    <source>
        <dbReference type="ARBA" id="ARBA00022723"/>
    </source>
</evidence>
<dbReference type="GeneID" id="35122862"/>
<dbReference type="RefSeq" id="WP_100907010.1">
    <property type="nucleotide sequence ID" value="NZ_CP017768.1"/>
</dbReference>
<comment type="similarity">
    <text evidence="3">Belongs to the peptidase M24B family.</text>
</comment>
<name>A0A2H4VQS4_9EURY</name>
<feature type="domain" description="Peptidase M24" evidence="4">
    <location>
        <begin position="134"/>
        <end position="326"/>
    </location>
</feature>
<dbReference type="InterPro" id="IPR036005">
    <property type="entry name" value="Creatinase/aminopeptidase-like"/>
</dbReference>
<dbReference type="Proteomes" id="UP000232631">
    <property type="component" value="Chromosome"/>
</dbReference>
<dbReference type="PANTHER" id="PTHR46112:SF3">
    <property type="entry name" value="AMINOPEPTIDASE YPDF"/>
    <property type="match status" value="1"/>
</dbReference>
<gene>
    <name evidence="6" type="ORF">BK009_06885</name>
    <name evidence="7" type="ORF">HG719_01190</name>
</gene>
<keyword evidence="6" id="KW-0031">Aminopeptidase</keyword>
<dbReference type="InterPro" id="IPR050659">
    <property type="entry name" value="Peptidase_M24B"/>
</dbReference>
<dbReference type="Gene3D" id="3.90.230.10">
    <property type="entry name" value="Creatinase/methionine aminopeptidase superfamily"/>
    <property type="match status" value="1"/>
</dbReference>
<dbReference type="AlphaFoldDB" id="A0A2H4VQS4"/>
<dbReference type="InterPro" id="IPR001131">
    <property type="entry name" value="Peptidase_M24B_aminopep-P_CS"/>
</dbReference>
<dbReference type="SUPFAM" id="SSF53092">
    <property type="entry name" value="Creatinase/prolidase N-terminal domain"/>
    <property type="match status" value="1"/>
</dbReference>
<dbReference type="InterPro" id="IPR000994">
    <property type="entry name" value="Pept_M24"/>
</dbReference>
<dbReference type="EMBL" id="CP017768">
    <property type="protein sequence ID" value="AUB60431.1"/>
    <property type="molecule type" value="Genomic_DNA"/>
</dbReference>
<evidence type="ECO:0000313" key="6">
    <source>
        <dbReference type="EMBL" id="AUB60431.1"/>
    </source>
</evidence>
<dbReference type="InterPro" id="IPR029149">
    <property type="entry name" value="Creatin/AminoP/Spt16_N"/>
</dbReference>